<proteinExistence type="predicted"/>
<dbReference type="AlphaFoldDB" id="A0A6C0BM96"/>
<dbReference type="EMBL" id="MN739197">
    <property type="protein sequence ID" value="QHS93142.1"/>
    <property type="molecule type" value="Genomic_DNA"/>
</dbReference>
<sequence length="49" mass="5696">MCGTTDGLSEILRLNGWHDLIMILRRSMNVTLVSSPLEYWINKITIKYV</sequence>
<accession>A0A6C0BM96</accession>
<reference evidence="1" key="1">
    <citation type="journal article" date="2020" name="Nature">
        <title>Giant virus diversity and host interactions through global metagenomics.</title>
        <authorList>
            <person name="Schulz F."/>
            <person name="Roux S."/>
            <person name="Paez-Espino D."/>
            <person name="Jungbluth S."/>
            <person name="Walsh D.A."/>
            <person name="Denef V.J."/>
            <person name="McMahon K.D."/>
            <person name="Konstantinidis K.T."/>
            <person name="Eloe-Fadrosh E.A."/>
            <person name="Kyrpides N.C."/>
            <person name="Woyke T."/>
        </authorList>
    </citation>
    <scope>NUCLEOTIDE SEQUENCE</scope>
    <source>
        <strain evidence="1">GVMAG-M-3300017651-5</strain>
    </source>
</reference>
<organism evidence="1">
    <name type="scientific">viral metagenome</name>
    <dbReference type="NCBI Taxonomy" id="1070528"/>
    <lineage>
        <taxon>unclassified sequences</taxon>
        <taxon>metagenomes</taxon>
        <taxon>organismal metagenomes</taxon>
    </lineage>
</organism>
<protein>
    <submittedName>
        <fullName evidence="1">Uncharacterized protein</fullName>
    </submittedName>
</protein>
<evidence type="ECO:0000313" key="1">
    <source>
        <dbReference type="EMBL" id="QHS93142.1"/>
    </source>
</evidence>
<name>A0A6C0BM96_9ZZZZ</name>